<proteinExistence type="predicted"/>
<dbReference type="GO" id="GO:0016787">
    <property type="term" value="F:hydrolase activity"/>
    <property type="evidence" value="ECO:0007669"/>
    <property type="project" value="InterPro"/>
</dbReference>
<dbReference type="Gene3D" id="3.40.50.1820">
    <property type="entry name" value="alpha/beta hydrolase"/>
    <property type="match status" value="1"/>
</dbReference>
<accession>A0A067N9K3</accession>
<gene>
    <name evidence="2" type="ORF">BOTBODRAFT_26459</name>
</gene>
<dbReference type="FunCoup" id="A0A067N9K3">
    <property type="interactions" value="22"/>
</dbReference>
<feature type="domain" description="Dienelactone hydrolase" evidence="1">
    <location>
        <begin position="31"/>
        <end position="249"/>
    </location>
</feature>
<dbReference type="STRING" id="930990.A0A067N9K3"/>
<evidence type="ECO:0000313" key="2">
    <source>
        <dbReference type="EMBL" id="KDQ20451.1"/>
    </source>
</evidence>
<evidence type="ECO:0000313" key="3">
    <source>
        <dbReference type="Proteomes" id="UP000027195"/>
    </source>
</evidence>
<dbReference type="SUPFAM" id="SSF53474">
    <property type="entry name" value="alpha/beta-Hydrolases"/>
    <property type="match status" value="1"/>
</dbReference>
<dbReference type="Pfam" id="PF01738">
    <property type="entry name" value="DLH"/>
    <property type="match status" value="1"/>
</dbReference>
<dbReference type="InParanoid" id="A0A067N9K3"/>
<dbReference type="PANTHER" id="PTHR47668:SF1">
    <property type="entry name" value="DIENELACTONE HYDROLASE DOMAIN-CONTAINING PROTEIN-RELATED"/>
    <property type="match status" value="1"/>
</dbReference>
<dbReference type="OrthoDB" id="2147163at2759"/>
<sequence>MSDACCARAPVIETGYTEKGSFGPFAGLDNIKTYTVGPDDAKQVIILIYDAFGFCSQIQQGADIISSRLGAKVIMPDFFRGQAQEEKNFPPKTDEAKAALQDWFKSVAAFDKHIPSVLKIARDIKAKSPGTKVGVLGLCWGGKVAVLSGTEGTPLDAVASVHPGRVEESDAQNIVVPLGFFPTKDEDRELCDKVAEIASQKPFADKNKYIYYETVHHGFAGARADLSDPENKEKYGHFYNTVSDFFKRAFEA</sequence>
<dbReference type="EMBL" id="KL198017">
    <property type="protein sequence ID" value="KDQ20451.1"/>
    <property type="molecule type" value="Genomic_DNA"/>
</dbReference>
<dbReference type="PANTHER" id="PTHR47668">
    <property type="entry name" value="DIENELACTONE HYDROLASE FAMILY PROTEIN (AFU_ORTHOLOGUE AFUA_6G01940)"/>
    <property type="match status" value="1"/>
</dbReference>
<dbReference type="HOGENOM" id="CLU_054590_0_1_1"/>
<reference evidence="3" key="1">
    <citation type="journal article" date="2014" name="Proc. Natl. Acad. Sci. U.S.A.">
        <title>Extensive sampling of basidiomycete genomes demonstrates inadequacy of the white-rot/brown-rot paradigm for wood decay fungi.</title>
        <authorList>
            <person name="Riley R."/>
            <person name="Salamov A.A."/>
            <person name="Brown D.W."/>
            <person name="Nagy L.G."/>
            <person name="Floudas D."/>
            <person name="Held B.W."/>
            <person name="Levasseur A."/>
            <person name="Lombard V."/>
            <person name="Morin E."/>
            <person name="Otillar R."/>
            <person name="Lindquist E.A."/>
            <person name="Sun H."/>
            <person name="LaButti K.M."/>
            <person name="Schmutz J."/>
            <person name="Jabbour D."/>
            <person name="Luo H."/>
            <person name="Baker S.E."/>
            <person name="Pisabarro A.G."/>
            <person name="Walton J.D."/>
            <person name="Blanchette R.A."/>
            <person name="Henrissat B."/>
            <person name="Martin F."/>
            <person name="Cullen D."/>
            <person name="Hibbett D.S."/>
            <person name="Grigoriev I.V."/>
        </authorList>
    </citation>
    <scope>NUCLEOTIDE SEQUENCE [LARGE SCALE GENOMIC DNA]</scope>
    <source>
        <strain evidence="3">FD-172 SS1</strain>
    </source>
</reference>
<dbReference type="Proteomes" id="UP000027195">
    <property type="component" value="Unassembled WGS sequence"/>
</dbReference>
<dbReference type="InterPro" id="IPR029058">
    <property type="entry name" value="AB_hydrolase_fold"/>
</dbReference>
<evidence type="ECO:0000259" key="1">
    <source>
        <dbReference type="Pfam" id="PF01738"/>
    </source>
</evidence>
<dbReference type="AlphaFoldDB" id="A0A067N9K3"/>
<name>A0A067N9K3_BOTB1</name>
<organism evidence="2 3">
    <name type="scientific">Botryobasidium botryosum (strain FD-172 SS1)</name>
    <dbReference type="NCBI Taxonomy" id="930990"/>
    <lineage>
        <taxon>Eukaryota</taxon>
        <taxon>Fungi</taxon>
        <taxon>Dikarya</taxon>
        <taxon>Basidiomycota</taxon>
        <taxon>Agaricomycotina</taxon>
        <taxon>Agaricomycetes</taxon>
        <taxon>Cantharellales</taxon>
        <taxon>Botryobasidiaceae</taxon>
        <taxon>Botryobasidium</taxon>
    </lineage>
</organism>
<dbReference type="InterPro" id="IPR002925">
    <property type="entry name" value="Dienelactn_hydro"/>
</dbReference>
<protein>
    <recommendedName>
        <fullName evidence="1">Dienelactone hydrolase domain-containing protein</fullName>
    </recommendedName>
</protein>
<keyword evidence="3" id="KW-1185">Reference proteome</keyword>